<dbReference type="InterPro" id="IPR019734">
    <property type="entry name" value="TPR_rpt"/>
</dbReference>
<dbReference type="PROSITE" id="PS50005">
    <property type="entry name" value="TPR"/>
    <property type="match status" value="3"/>
</dbReference>
<name>A0A0T5NQ38_9RHOB</name>
<accession>A0A0T5NQ38</accession>
<dbReference type="STRING" id="1641875.XM53_19335"/>
<feature type="repeat" description="TPR" evidence="2">
    <location>
        <begin position="186"/>
        <end position="219"/>
    </location>
</feature>
<dbReference type="SUPFAM" id="SSF52540">
    <property type="entry name" value="P-loop containing nucleoside triphosphate hydrolases"/>
    <property type="match status" value="1"/>
</dbReference>
<reference evidence="3 4" key="1">
    <citation type="submission" date="2015-04" db="EMBL/GenBank/DDBJ databases">
        <title>The draft genome sequence of Roseovarius sp.R12b.</title>
        <authorList>
            <person name="Li G."/>
            <person name="Lai Q."/>
            <person name="Shao Z."/>
            <person name="Yan P."/>
        </authorList>
    </citation>
    <scope>NUCLEOTIDE SEQUENCE [LARGE SCALE GENOMIC DNA]</scope>
    <source>
        <strain evidence="3 4">R12B</strain>
    </source>
</reference>
<proteinExistence type="predicted"/>
<evidence type="ECO:0000313" key="3">
    <source>
        <dbReference type="EMBL" id="KRS10892.1"/>
    </source>
</evidence>
<dbReference type="PANTHER" id="PTHR12788">
    <property type="entry name" value="PROTEIN-TYROSINE SULFOTRANSFERASE 2"/>
    <property type="match status" value="1"/>
</dbReference>
<dbReference type="Pfam" id="PF13414">
    <property type="entry name" value="TPR_11"/>
    <property type="match status" value="1"/>
</dbReference>
<dbReference type="PATRIC" id="fig|1641875.4.peg.2402"/>
<dbReference type="InterPro" id="IPR027417">
    <property type="entry name" value="P-loop_NTPase"/>
</dbReference>
<evidence type="ECO:0000256" key="2">
    <source>
        <dbReference type="PROSITE-ProRule" id="PRU00339"/>
    </source>
</evidence>
<dbReference type="OrthoDB" id="9800698at2"/>
<dbReference type="Pfam" id="PF13469">
    <property type="entry name" value="Sulfotransfer_3"/>
    <property type="match status" value="1"/>
</dbReference>
<dbReference type="AlphaFoldDB" id="A0A0T5NQ38"/>
<dbReference type="SMART" id="SM00028">
    <property type="entry name" value="TPR"/>
    <property type="match status" value="7"/>
</dbReference>
<dbReference type="SUPFAM" id="SSF48452">
    <property type="entry name" value="TPR-like"/>
    <property type="match status" value="1"/>
</dbReference>
<dbReference type="InterPro" id="IPR011990">
    <property type="entry name" value="TPR-like_helical_dom_sf"/>
</dbReference>
<comment type="caution">
    <text evidence="3">The sequence shown here is derived from an EMBL/GenBank/DDBJ whole genome shotgun (WGS) entry which is preliminary data.</text>
</comment>
<sequence>MSSTTETDPAARLKQVNEEVARIQRHQNAGRFGEAEKAINALLSQYPEHPQLLHLKGLNLVQQGETEAGLSLLAMVVEHDPDNVPALVDYGVFLAQNGQADKAMIHLRQAAEIAPNNALAQANLGALLVSKQAYDEAITALNAAARLNSEMVDVHLNLAQAYIRSFRFQPAVDPLFRALALDPQSVAAHVGLAHALFRAERHEAAEHHARRALEIDPDAHEAKLHLGNILAAMGRMDEAAKAFLEVAAQPGRALGALTRLIALRKTKADSPEYRLLTQYADRTETLPERQRVQLHFALGKAADDLGDAETAIGHFHKGNAITAEMYPFDAETSAKREQRMRTLVTPAFVQRHRGAGLHEVAPIFICGMPRSGTTLMEQMFSRHPKVQAGGELRATAYAFHNSPDLRQVLEEEAPDSIVTDDMLTRLGEQYQTFLHREGLRSEYVTDKMPNNYLYAGLLALAFPRAKILIMRRHPLDNLLSNYMQNFGNNQPFSTSFETMAQVYDQFDKTARHQLETLPDQVRFVEYEKVVADPEAQMREALDFVGLSYDAGVLDYTKSLRAVNTASVSQVREPIYATSVAKWQRYGPLLKDLAERLGGHLSPEDRKACGLDG</sequence>
<feature type="repeat" description="TPR" evidence="2">
    <location>
        <begin position="84"/>
        <end position="117"/>
    </location>
</feature>
<evidence type="ECO:0000256" key="1">
    <source>
        <dbReference type="ARBA" id="ARBA00022679"/>
    </source>
</evidence>
<gene>
    <name evidence="3" type="ORF">XM53_19335</name>
</gene>
<dbReference type="RefSeq" id="WP_057796353.1">
    <property type="nucleotide sequence ID" value="NZ_LAXJ01000026.1"/>
</dbReference>
<dbReference type="PANTHER" id="PTHR12788:SF10">
    <property type="entry name" value="PROTEIN-TYROSINE SULFOTRANSFERASE"/>
    <property type="match status" value="1"/>
</dbReference>
<keyword evidence="1" id="KW-0808">Transferase</keyword>
<dbReference type="GO" id="GO:0008476">
    <property type="term" value="F:protein-tyrosine sulfotransferase activity"/>
    <property type="evidence" value="ECO:0007669"/>
    <property type="project" value="InterPro"/>
</dbReference>
<evidence type="ECO:0000313" key="4">
    <source>
        <dbReference type="Proteomes" id="UP000051295"/>
    </source>
</evidence>
<dbReference type="Gene3D" id="1.25.40.10">
    <property type="entry name" value="Tetratricopeptide repeat domain"/>
    <property type="match status" value="1"/>
</dbReference>
<organism evidence="3 4">
    <name type="scientific">Roseovarius atlanticus</name>
    <dbReference type="NCBI Taxonomy" id="1641875"/>
    <lineage>
        <taxon>Bacteria</taxon>
        <taxon>Pseudomonadati</taxon>
        <taxon>Pseudomonadota</taxon>
        <taxon>Alphaproteobacteria</taxon>
        <taxon>Rhodobacterales</taxon>
        <taxon>Roseobacteraceae</taxon>
        <taxon>Roseovarius</taxon>
    </lineage>
</organism>
<dbReference type="Proteomes" id="UP000051295">
    <property type="component" value="Unassembled WGS sequence"/>
</dbReference>
<protein>
    <submittedName>
        <fullName evidence="3">Uncharacterized protein</fullName>
    </submittedName>
</protein>
<dbReference type="Pfam" id="PF14559">
    <property type="entry name" value="TPR_19"/>
    <property type="match status" value="1"/>
</dbReference>
<feature type="repeat" description="TPR" evidence="2">
    <location>
        <begin position="152"/>
        <end position="185"/>
    </location>
</feature>
<dbReference type="EMBL" id="LAXJ01000026">
    <property type="protein sequence ID" value="KRS10892.1"/>
    <property type="molecule type" value="Genomic_DNA"/>
</dbReference>
<dbReference type="Pfam" id="PF13432">
    <property type="entry name" value="TPR_16"/>
    <property type="match status" value="1"/>
</dbReference>
<keyword evidence="2" id="KW-0802">TPR repeat</keyword>
<dbReference type="Gene3D" id="3.40.50.300">
    <property type="entry name" value="P-loop containing nucleotide triphosphate hydrolases"/>
    <property type="match status" value="1"/>
</dbReference>
<dbReference type="InterPro" id="IPR026634">
    <property type="entry name" value="TPST-like"/>
</dbReference>
<keyword evidence="4" id="KW-1185">Reference proteome</keyword>